<gene>
    <name evidence="2" type="ORF">EUX98_g8243</name>
</gene>
<evidence type="ECO:0000313" key="2">
    <source>
        <dbReference type="EMBL" id="THH22135.1"/>
    </source>
</evidence>
<evidence type="ECO:0000256" key="1">
    <source>
        <dbReference type="SAM" id="MobiDB-lite"/>
    </source>
</evidence>
<sequence length="255" mass="29094">MFSLLSESTDLEAIRSLDSMENSLRAYKDPASGQIQQPYVYHDLLPDKSQSYIKIVNTNIYIASHCVCLSLGSVVASVTKSASHLTVEVSNWSRMVEALPNVGYLSVTCDDYTRHGVPSTDSILKMLGYVDHDEPERETRSYMPHLRHLYFDSVHFHPTLRKDTESEFGDRPSFCDKLVSVYWARRIEDITIVRCFNVLKTDLKKLKSAEIALEWDRTCRRHGSESDGELDGDARENVDVESFDSVVDSDEELVW</sequence>
<proteinExistence type="predicted"/>
<dbReference type="AlphaFoldDB" id="A0A4S4MAD0"/>
<dbReference type="EMBL" id="SGPM01000423">
    <property type="protein sequence ID" value="THH22135.1"/>
    <property type="molecule type" value="Genomic_DNA"/>
</dbReference>
<keyword evidence="3" id="KW-1185">Reference proteome</keyword>
<comment type="caution">
    <text evidence="2">The sequence shown here is derived from an EMBL/GenBank/DDBJ whole genome shotgun (WGS) entry which is preliminary data.</text>
</comment>
<dbReference type="Proteomes" id="UP000308730">
    <property type="component" value="Unassembled WGS sequence"/>
</dbReference>
<protein>
    <submittedName>
        <fullName evidence="2">Uncharacterized protein</fullName>
    </submittedName>
</protein>
<feature type="region of interest" description="Disordered" evidence="1">
    <location>
        <begin position="221"/>
        <end position="255"/>
    </location>
</feature>
<reference evidence="2 3" key="1">
    <citation type="submission" date="2019-02" db="EMBL/GenBank/DDBJ databases">
        <title>Genome sequencing of the rare red list fungi Antrodiella citrinella (Flaviporus citrinellus).</title>
        <authorList>
            <person name="Buettner E."/>
            <person name="Kellner H."/>
        </authorList>
    </citation>
    <scope>NUCLEOTIDE SEQUENCE [LARGE SCALE GENOMIC DNA]</scope>
    <source>
        <strain evidence="2 3">DSM 108506</strain>
    </source>
</reference>
<organism evidence="2 3">
    <name type="scientific">Antrodiella citrinella</name>
    <dbReference type="NCBI Taxonomy" id="2447956"/>
    <lineage>
        <taxon>Eukaryota</taxon>
        <taxon>Fungi</taxon>
        <taxon>Dikarya</taxon>
        <taxon>Basidiomycota</taxon>
        <taxon>Agaricomycotina</taxon>
        <taxon>Agaricomycetes</taxon>
        <taxon>Polyporales</taxon>
        <taxon>Steccherinaceae</taxon>
        <taxon>Antrodiella</taxon>
    </lineage>
</organism>
<evidence type="ECO:0000313" key="3">
    <source>
        <dbReference type="Proteomes" id="UP000308730"/>
    </source>
</evidence>
<name>A0A4S4MAD0_9APHY</name>
<accession>A0A4S4MAD0</accession>
<feature type="compositionally biased region" description="Acidic residues" evidence="1">
    <location>
        <begin position="239"/>
        <end position="255"/>
    </location>
</feature>